<name>A0ABX8GZ23_9BACT</name>
<protein>
    <submittedName>
        <fullName evidence="2">BLUF domain-containing protein</fullName>
    </submittedName>
</protein>
<keyword evidence="3" id="KW-1185">Reference proteome</keyword>
<dbReference type="Gene3D" id="3.30.70.100">
    <property type="match status" value="1"/>
</dbReference>
<proteinExistence type="predicted"/>
<dbReference type="Pfam" id="PF04940">
    <property type="entry name" value="BLUF"/>
    <property type="match status" value="1"/>
</dbReference>
<dbReference type="InterPro" id="IPR036046">
    <property type="entry name" value="Acylphosphatase-like_dom_sf"/>
</dbReference>
<evidence type="ECO:0000259" key="1">
    <source>
        <dbReference type="PROSITE" id="PS50925"/>
    </source>
</evidence>
<dbReference type="PROSITE" id="PS50925">
    <property type="entry name" value="BLUF"/>
    <property type="match status" value="1"/>
</dbReference>
<feature type="domain" description="BLUF" evidence="1">
    <location>
        <begin position="2"/>
        <end position="93"/>
    </location>
</feature>
<dbReference type="RefSeq" id="WP_144072774.1">
    <property type="nucleotide sequence ID" value="NZ_CP076128.1"/>
</dbReference>
<gene>
    <name evidence="2" type="ORF">KM029_07965</name>
</gene>
<evidence type="ECO:0000313" key="3">
    <source>
        <dbReference type="Proteomes" id="UP000682802"/>
    </source>
</evidence>
<dbReference type="SUPFAM" id="SSF54975">
    <property type="entry name" value="Acylphosphatase/BLUF domain-like"/>
    <property type="match status" value="1"/>
</dbReference>
<dbReference type="SMART" id="SM01034">
    <property type="entry name" value="BLUF"/>
    <property type="match status" value="1"/>
</dbReference>
<organism evidence="2 3">
    <name type="scientific">Flammeovirga kamogawensis</name>
    <dbReference type="NCBI Taxonomy" id="373891"/>
    <lineage>
        <taxon>Bacteria</taxon>
        <taxon>Pseudomonadati</taxon>
        <taxon>Bacteroidota</taxon>
        <taxon>Cytophagia</taxon>
        <taxon>Cytophagales</taxon>
        <taxon>Flammeovirgaceae</taxon>
        <taxon>Flammeovirga</taxon>
    </lineage>
</organism>
<reference evidence="2 3" key="1">
    <citation type="submission" date="2021-05" db="EMBL/GenBank/DDBJ databases">
        <title>Comparative genomic studies on the polysaccharide-degrading batcterial strains of the Flammeovirga genus.</title>
        <authorList>
            <person name="Zewei F."/>
            <person name="Zheng Z."/>
            <person name="Yu L."/>
            <person name="Ruyue G."/>
            <person name="Yanhong M."/>
            <person name="Yuanyuan C."/>
            <person name="Jingyan G."/>
            <person name="Wenjun H."/>
        </authorList>
    </citation>
    <scope>NUCLEOTIDE SEQUENCE [LARGE SCALE GENOMIC DNA]</scope>
    <source>
        <strain evidence="2 3">YS10</strain>
    </source>
</reference>
<dbReference type="Proteomes" id="UP000682802">
    <property type="component" value="Chromosome 1"/>
</dbReference>
<accession>A0ABX8GZ23</accession>
<dbReference type="InterPro" id="IPR007024">
    <property type="entry name" value="BLUF_domain"/>
</dbReference>
<evidence type="ECO:0000313" key="2">
    <source>
        <dbReference type="EMBL" id="QWG08866.1"/>
    </source>
</evidence>
<dbReference type="EMBL" id="CP076128">
    <property type="protein sequence ID" value="QWG08866.1"/>
    <property type="molecule type" value="Genomic_DNA"/>
</dbReference>
<sequence length="146" mass="17155">MISSYIYSSKSEMSFDSKALHQLQALAQKENKKHNITGYLTYKNDHFIQYIEGPESAIEQLITNLKKDNRHQIVKSYALPIKGNRVFKSWNMRYIEYNDLVEIGFHELLETVFFTVNNKLFSDEEISNKIERMLNKISISLDNIVN</sequence>